<dbReference type="Proteomes" id="UP001164746">
    <property type="component" value="Chromosome 2"/>
</dbReference>
<feature type="signal peptide" evidence="1">
    <location>
        <begin position="1"/>
        <end position="20"/>
    </location>
</feature>
<organism evidence="2 3">
    <name type="scientific">Mya arenaria</name>
    <name type="common">Soft-shell clam</name>
    <dbReference type="NCBI Taxonomy" id="6604"/>
    <lineage>
        <taxon>Eukaryota</taxon>
        <taxon>Metazoa</taxon>
        <taxon>Spiralia</taxon>
        <taxon>Lophotrochozoa</taxon>
        <taxon>Mollusca</taxon>
        <taxon>Bivalvia</taxon>
        <taxon>Autobranchia</taxon>
        <taxon>Heteroconchia</taxon>
        <taxon>Euheterodonta</taxon>
        <taxon>Imparidentia</taxon>
        <taxon>Neoheterodontei</taxon>
        <taxon>Myida</taxon>
        <taxon>Myoidea</taxon>
        <taxon>Myidae</taxon>
        <taxon>Mya</taxon>
    </lineage>
</organism>
<dbReference type="EMBL" id="CP111013">
    <property type="protein sequence ID" value="WAQ97628.1"/>
    <property type="molecule type" value="Genomic_DNA"/>
</dbReference>
<evidence type="ECO:0000313" key="3">
    <source>
        <dbReference type="Proteomes" id="UP001164746"/>
    </source>
</evidence>
<keyword evidence="1" id="KW-0732">Signal</keyword>
<gene>
    <name evidence="2" type="ORF">MAR_030318</name>
</gene>
<feature type="chain" id="PRO_5047273386" evidence="1">
    <location>
        <begin position="21"/>
        <end position="121"/>
    </location>
</feature>
<keyword evidence="3" id="KW-1185">Reference proteome</keyword>
<name>A0ABY7DL66_MYAAR</name>
<reference evidence="2" key="1">
    <citation type="submission" date="2022-11" db="EMBL/GenBank/DDBJ databases">
        <title>Centuries of genome instability and evolution in soft-shell clam transmissible cancer (bioRxiv).</title>
        <authorList>
            <person name="Hart S.F.M."/>
            <person name="Yonemitsu M.A."/>
            <person name="Giersch R.M."/>
            <person name="Beal B.F."/>
            <person name="Arriagada G."/>
            <person name="Davis B.W."/>
            <person name="Ostrander E.A."/>
            <person name="Goff S.P."/>
            <person name="Metzger M.J."/>
        </authorList>
    </citation>
    <scope>NUCLEOTIDE SEQUENCE</scope>
    <source>
        <strain evidence="2">MELC-2E11</strain>
        <tissue evidence="2">Siphon/mantle</tissue>
    </source>
</reference>
<evidence type="ECO:0000256" key="1">
    <source>
        <dbReference type="SAM" id="SignalP"/>
    </source>
</evidence>
<sequence>MKMLGYFLVAMCVGISFVQGATYMKAAETERVYGRLVSFCTHKGVRLLRKSVIKDYDDCMVCICTKAGLDCSDMAIRISARSESPCENVLIGCKNRWVLKADRSRRCPKKMIPTDVVGVGK</sequence>
<accession>A0ABY7DL66</accession>
<evidence type="ECO:0000313" key="2">
    <source>
        <dbReference type="EMBL" id="WAQ97628.1"/>
    </source>
</evidence>
<proteinExistence type="predicted"/>
<protein>
    <submittedName>
        <fullName evidence="2">Uncharacterized protein</fullName>
    </submittedName>
</protein>
<dbReference type="Gene3D" id="2.60.40.1900">
    <property type="entry name" value="Beta-microseminoprotein (PSP94) domain"/>
    <property type="match status" value="1"/>
</dbReference>